<dbReference type="InterPro" id="IPR031165">
    <property type="entry name" value="GNAT_YJDJ"/>
</dbReference>
<dbReference type="EMBL" id="BJYD01000031">
    <property type="protein sequence ID" value="GEN55115.1"/>
    <property type="molecule type" value="Genomic_DNA"/>
</dbReference>
<feature type="domain" description="N-acetyltransferase" evidence="1">
    <location>
        <begin position="4"/>
        <end position="90"/>
    </location>
</feature>
<dbReference type="InterPro" id="IPR016181">
    <property type="entry name" value="Acyl_CoA_acyltransferase"/>
</dbReference>
<proteinExistence type="predicted"/>
<comment type="caution">
    <text evidence="2">The sequence shown here is derived from an EMBL/GenBank/DDBJ whole genome shotgun (WGS) entry which is preliminary data.</text>
</comment>
<dbReference type="RefSeq" id="WP_146818368.1">
    <property type="nucleotide sequence ID" value="NZ_BJYD01000031.1"/>
</dbReference>
<dbReference type="Gene3D" id="3.40.630.30">
    <property type="match status" value="1"/>
</dbReference>
<dbReference type="OrthoDB" id="9793389at2"/>
<keyword evidence="3" id="KW-1185">Reference proteome</keyword>
<evidence type="ECO:0000313" key="3">
    <source>
        <dbReference type="Proteomes" id="UP000321886"/>
    </source>
</evidence>
<gene>
    <name evidence="2" type="ORF">HFA01_33770</name>
</gene>
<dbReference type="PANTHER" id="PTHR31435">
    <property type="entry name" value="PROTEIN NATD1"/>
    <property type="match status" value="1"/>
</dbReference>
<dbReference type="SUPFAM" id="SSF55729">
    <property type="entry name" value="Acyl-CoA N-acyltransferases (Nat)"/>
    <property type="match status" value="1"/>
</dbReference>
<name>A0A511WVC6_9BACI</name>
<dbReference type="Proteomes" id="UP000321886">
    <property type="component" value="Unassembled WGS sequence"/>
</dbReference>
<organism evidence="2 3">
    <name type="scientific">Halobacillus faecis</name>
    <dbReference type="NCBI Taxonomy" id="360184"/>
    <lineage>
        <taxon>Bacteria</taxon>
        <taxon>Bacillati</taxon>
        <taxon>Bacillota</taxon>
        <taxon>Bacilli</taxon>
        <taxon>Bacillales</taxon>
        <taxon>Bacillaceae</taxon>
        <taxon>Halobacillus</taxon>
    </lineage>
</organism>
<protein>
    <recommendedName>
        <fullName evidence="1">N-acetyltransferase domain-containing protein</fullName>
    </recommendedName>
</protein>
<dbReference type="PROSITE" id="PS51729">
    <property type="entry name" value="GNAT_YJDJ"/>
    <property type="match status" value="1"/>
</dbReference>
<dbReference type="InterPro" id="IPR045057">
    <property type="entry name" value="Gcn5-rel_NAT"/>
</dbReference>
<dbReference type="CDD" id="cd04301">
    <property type="entry name" value="NAT_SF"/>
    <property type="match status" value="1"/>
</dbReference>
<sequence length="91" mass="10411">MEQEIQQKQGTFYIGEEKDPKAQLLFDEDENTMVITSTFVAPSEREQGLGGELIDYAVNYARKHKLKIDPVCSFAREVIENTPEYQVVLKA</sequence>
<evidence type="ECO:0000313" key="2">
    <source>
        <dbReference type="EMBL" id="GEN55115.1"/>
    </source>
</evidence>
<dbReference type="PANTHER" id="PTHR31435:SF10">
    <property type="entry name" value="BSR4717 PROTEIN"/>
    <property type="match status" value="1"/>
</dbReference>
<evidence type="ECO:0000259" key="1">
    <source>
        <dbReference type="PROSITE" id="PS51729"/>
    </source>
</evidence>
<dbReference type="Pfam" id="PF14542">
    <property type="entry name" value="Acetyltransf_CG"/>
    <property type="match status" value="1"/>
</dbReference>
<accession>A0A511WVC6</accession>
<dbReference type="AlphaFoldDB" id="A0A511WVC6"/>
<reference evidence="2 3" key="1">
    <citation type="submission" date="2019-07" db="EMBL/GenBank/DDBJ databases">
        <title>Whole genome shotgun sequence of Halobacillus faecis NBRC 103569.</title>
        <authorList>
            <person name="Hosoyama A."/>
            <person name="Uohara A."/>
            <person name="Ohji S."/>
            <person name="Ichikawa N."/>
        </authorList>
    </citation>
    <scope>NUCLEOTIDE SEQUENCE [LARGE SCALE GENOMIC DNA]</scope>
    <source>
        <strain evidence="2 3">NBRC 103569</strain>
    </source>
</reference>